<proteinExistence type="predicted"/>
<dbReference type="AlphaFoldDB" id="A0A7X0PLC3"/>
<reference evidence="1 2" key="1">
    <citation type="submission" date="2020-08" db="EMBL/GenBank/DDBJ databases">
        <title>Functional genomics of gut bacteria from endangered species of beetles.</title>
        <authorList>
            <person name="Carlos-Shanley C."/>
        </authorList>
    </citation>
    <scope>NUCLEOTIDE SEQUENCE [LARGE SCALE GENOMIC DNA]</scope>
    <source>
        <strain evidence="1 2">S00198</strain>
    </source>
</reference>
<gene>
    <name evidence="1" type="ORF">HNP48_006416</name>
</gene>
<organism evidence="1 2">
    <name type="scientific">Acidovorax soli</name>
    <dbReference type="NCBI Taxonomy" id="592050"/>
    <lineage>
        <taxon>Bacteria</taxon>
        <taxon>Pseudomonadati</taxon>
        <taxon>Pseudomonadota</taxon>
        <taxon>Betaproteobacteria</taxon>
        <taxon>Burkholderiales</taxon>
        <taxon>Comamonadaceae</taxon>
        <taxon>Acidovorax</taxon>
    </lineage>
</organism>
<protein>
    <submittedName>
        <fullName evidence="1">Uncharacterized protein</fullName>
    </submittedName>
</protein>
<keyword evidence="2" id="KW-1185">Reference proteome</keyword>
<dbReference type="RefSeq" id="WP_184864988.1">
    <property type="nucleotide sequence ID" value="NZ_JACHLK010000022.1"/>
</dbReference>
<evidence type="ECO:0000313" key="2">
    <source>
        <dbReference type="Proteomes" id="UP000575083"/>
    </source>
</evidence>
<comment type="caution">
    <text evidence="1">The sequence shown here is derived from an EMBL/GenBank/DDBJ whole genome shotgun (WGS) entry which is preliminary data.</text>
</comment>
<sequence>MPFHELIAKDPQLSCYLFSEDDARGRRMVRPQYRPFICPRCAKVDELRALAQAGVPDIRFSSTRDIVSTADDFKLCSQRFIDGLAAAGITGLSFLPLPSQSGAFIVLPQARAKVDETIAGIEAHGERCSQCARWRETAIGPLCQSIEKPADALAIFSPAVWPESVRGARPLFFCTASAAKALSPQRFKGLELSEAF</sequence>
<dbReference type="Proteomes" id="UP000575083">
    <property type="component" value="Unassembled WGS sequence"/>
</dbReference>
<accession>A0A7X0PLC3</accession>
<dbReference type="EMBL" id="JACHLK010000022">
    <property type="protein sequence ID" value="MBB6563692.1"/>
    <property type="molecule type" value="Genomic_DNA"/>
</dbReference>
<name>A0A7X0PLC3_9BURK</name>
<evidence type="ECO:0000313" key="1">
    <source>
        <dbReference type="EMBL" id="MBB6563692.1"/>
    </source>
</evidence>